<dbReference type="EMBL" id="OUUY01000086">
    <property type="protein sequence ID" value="SPQ01017.1"/>
    <property type="molecule type" value="Genomic_DNA"/>
</dbReference>
<accession>A0A2U3QHY0</accession>
<evidence type="ECO:0000256" key="1">
    <source>
        <dbReference type="SAM" id="SignalP"/>
    </source>
</evidence>
<evidence type="ECO:0000313" key="2">
    <source>
        <dbReference type="EMBL" id="SPQ01017.1"/>
    </source>
</evidence>
<keyword evidence="1" id="KW-0732">Signal</keyword>
<name>A0A2U3QHY0_9BACT</name>
<dbReference type="AlphaFoldDB" id="A0A2U3QHY0"/>
<proteinExistence type="predicted"/>
<reference evidence="3" key="1">
    <citation type="submission" date="2018-03" db="EMBL/GenBank/DDBJ databases">
        <authorList>
            <person name="Zecchin S."/>
        </authorList>
    </citation>
    <scope>NUCLEOTIDE SEQUENCE [LARGE SCALE GENOMIC DNA]</scope>
</reference>
<dbReference type="OrthoDB" id="5395717at2"/>
<sequence>MKRLMLVMVTAVMSICLLGCGTSAKEIKLKSQSEKADVFREVIEGGPVPKGFVDMTIKASIKTHREGHYPLEPREQFHGNPDYPFLINVDGQAAIWKVDGSMDNIPPNDEKGRTSADPEAGPGVKYVLDKKIRIASGTHKIFFGLPAENFSKEFEVTLNEEKMYVLELKPLYREKVHPYRMPSFLEGIKEYEVFLNGVLVR</sequence>
<evidence type="ECO:0008006" key="4">
    <source>
        <dbReference type="Google" id="ProtNLM"/>
    </source>
</evidence>
<protein>
    <recommendedName>
        <fullName evidence="4">Lipoprotein</fullName>
    </recommendedName>
</protein>
<evidence type="ECO:0000313" key="3">
    <source>
        <dbReference type="Proteomes" id="UP000245125"/>
    </source>
</evidence>
<keyword evidence="3" id="KW-1185">Reference proteome</keyword>
<feature type="signal peptide" evidence="1">
    <location>
        <begin position="1"/>
        <end position="24"/>
    </location>
</feature>
<dbReference type="Proteomes" id="UP000245125">
    <property type="component" value="Unassembled WGS sequence"/>
</dbReference>
<gene>
    <name evidence="2" type="ORF">NBG4_40057</name>
</gene>
<feature type="chain" id="PRO_5015626572" description="Lipoprotein" evidence="1">
    <location>
        <begin position="25"/>
        <end position="201"/>
    </location>
</feature>
<organism evidence="2 3">
    <name type="scientific">Candidatus Sulfobium mesophilum</name>
    <dbReference type="NCBI Taxonomy" id="2016548"/>
    <lineage>
        <taxon>Bacteria</taxon>
        <taxon>Pseudomonadati</taxon>
        <taxon>Nitrospirota</taxon>
        <taxon>Nitrospiria</taxon>
        <taxon>Nitrospirales</taxon>
        <taxon>Nitrospiraceae</taxon>
        <taxon>Candidatus Sulfobium</taxon>
    </lineage>
</organism>